<dbReference type="InterPro" id="IPR001451">
    <property type="entry name" value="Hexapep"/>
</dbReference>
<comment type="similarity">
    <text evidence="1">Belongs to the transferase hexapeptide repeat family.</text>
</comment>
<keyword evidence="4" id="KW-1185">Reference proteome</keyword>
<name>A0ABS5J0U3_9BACT</name>
<protein>
    <submittedName>
        <fullName evidence="3">Acyltransferase</fullName>
    </submittedName>
</protein>
<organism evidence="3 4">
    <name type="scientific">Chitinophaga hostae</name>
    <dbReference type="NCBI Taxonomy" id="2831022"/>
    <lineage>
        <taxon>Bacteria</taxon>
        <taxon>Pseudomonadati</taxon>
        <taxon>Bacteroidota</taxon>
        <taxon>Chitinophagia</taxon>
        <taxon>Chitinophagales</taxon>
        <taxon>Chitinophagaceae</taxon>
        <taxon>Chitinophaga</taxon>
    </lineage>
</organism>
<evidence type="ECO:0000256" key="1">
    <source>
        <dbReference type="ARBA" id="ARBA00007274"/>
    </source>
</evidence>
<dbReference type="InterPro" id="IPR011004">
    <property type="entry name" value="Trimer_LpxA-like_sf"/>
</dbReference>
<dbReference type="Pfam" id="PF00132">
    <property type="entry name" value="Hexapep"/>
    <property type="match status" value="1"/>
</dbReference>
<dbReference type="PANTHER" id="PTHR23416:SF23">
    <property type="entry name" value="ACETYLTRANSFERASE C18B11.09C-RELATED"/>
    <property type="match status" value="1"/>
</dbReference>
<gene>
    <name evidence="3" type="ORF">KE626_16090</name>
</gene>
<comment type="caution">
    <text evidence="3">The sequence shown here is derived from an EMBL/GenBank/DDBJ whole genome shotgun (WGS) entry which is preliminary data.</text>
</comment>
<keyword evidence="2" id="KW-0808">Transferase</keyword>
<dbReference type="Proteomes" id="UP000676386">
    <property type="component" value="Unassembled WGS sequence"/>
</dbReference>
<sequence>MSIGEYVYIGPGAKLYGVGGIHIGKGTIIGPDVTIYSANHVFREANYIPYDQRVEVKPVTISENVWIGGNVIIVPGTNIGEGCIVGAGSVVTGSIAPFSIVAGNPAKVIGSRDAAHYTRLKQEDKIYFRAKQLGTL</sequence>
<keyword evidence="3" id="KW-0012">Acyltransferase</keyword>
<accession>A0ABS5J0U3</accession>
<reference evidence="3 4" key="1">
    <citation type="submission" date="2021-04" db="EMBL/GenBank/DDBJ databases">
        <title>Chitinophaga sp. nov., isolated from the rhizosphere soil.</title>
        <authorList>
            <person name="He S."/>
        </authorList>
    </citation>
    <scope>NUCLEOTIDE SEQUENCE [LARGE SCALE GENOMIC DNA]</scope>
    <source>
        <strain evidence="3 4">2R12</strain>
    </source>
</reference>
<dbReference type="Gene3D" id="2.160.10.10">
    <property type="entry name" value="Hexapeptide repeat proteins"/>
    <property type="match status" value="1"/>
</dbReference>
<evidence type="ECO:0000313" key="4">
    <source>
        <dbReference type="Proteomes" id="UP000676386"/>
    </source>
</evidence>
<evidence type="ECO:0000256" key="2">
    <source>
        <dbReference type="ARBA" id="ARBA00022679"/>
    </source>
</evidence>
<dbReference type="InterPro" id="IPR051159">
    <property type="entry name" value="Hexapeptide_acetyltransf"/>
</dbReference>
<evidence type="ECO:0000313" key="3">
    <source>
        <dbReference type="EMBL" id="MBS0028841.1"/>
    </source>
</evidence>
<dbReference type="PANTHER" id="PTHR23416">
    <property type="entry name" value="SIALIC ACID SYNTHASE-RELATED"/>
    <property type="match status" value="1"/>
</dbReference>
<dbReference type="EMBL" id="JAGTXB010000007">
    <property type="protein sequence ID" value="MBS0028841.1"/>
    <property type="molecule type" value="Genomic_DNA"/>
</dbReference>
<dbReference type="CDD" id="cd04647">
    <property type="entry name" value="LbH_MAT_like"/>
    <property type="match status" value="1"/>
</dbReference>
<proteinExistence type="inferred from homology"/>
<dbReference type="SUPFAM" id="SSF51161">
    <property type="entry name" value="Trimeric LpxA-like enzymes"/>
    <property type="match status" value="1"/>
</dbReference>
<dbReference type="GO" id="GO:0016746">
    <property type="term" value="F:acyltransferase activity"/>
    <property type="evidence" value="ECO:0007669"/>
    <property type="project" value="UniProtKB-KW"/>
</dbReference>